<keyword evidence="2 3" id="KW-0687">Ribonucleoprotein</keyword>
<dbReference type="PANTHER" id="PTHR11655:SF14">
    <property type="entry name" value="LARGE RIBOSOMAL SUBUNIT PROTEIN UL6M"/>
    <property type="match status" value="1"/>
</dbReference>
<dbReference type="SUPFAM" id="SSF56053">
    <property type="entry name" value="Ribosomal protein L6"/>
    <property type="match status" value="2"/>
</dbReference>
<keyword evidence="8" id="KW-1185">Reference proteome</keyword>
<keyword evidence="3 5" id="KW-0699">rRNA-binding</keyword>
<dbReference type="Gene3D" id="3.90.930.12">
    <property type="entry name" value="Ribosomal protein L6, alpha-beta domain"/>
    <property type="match status" value="2"/>
</dbReference>
<dbReference type="InterPro" id="IPR000702">
    <property type="entry name" value="Ribosomal_uL6-like"/>
</dbReference>
<evidence type="ECO:0000256" key="2">
    <source>
        <dbReference type="ARBA" id="ARBA00023274"/>
    </source>
</evidence>
<proteinExistence type="inferred from homology"/>
<dbReference type="PRINTS" id="PR00059">
    <property type="entry name" value="RIBOSOMALL6"/>
</dbReference>
<feature type="domain" description="Large ribosomal subunit protein uL6 alpha-beta" evidence="6">
    <location>
        <begin position="90"/>
        <end position="164"/>
    </location>
</feature>
<feature type="domain" description="Large ribosomal subunit protein uL6 alpha-beta" evidence="6">
    <location>
        <begin position="11"/>
        <end position="82"/>
    </location>
</feature>
<organism evidence="7 8">
    <name type="scientific">Candidatus Hepatoplasma crinochetorum</name>
    <dbReference type="NCBI Taxonomy" id="295596"/>
    <lineage>
        <taxon>Bacteria</taxon>
        <taxon>Bacillati</taxon>
        <taxon>Mycoplasmatota</taxon>
        <taxon>Mollicutes</taxon>
        <taxon>Candidatus Hepatoplasmataceae</taxon>
        <taxon>Candidatus Hepatoplasma</taxon>
    </lineage>
</organism>
<dbReference type="EMBL" id="CWGI01000001">
    <property type="protein sequence ID" value="CRX36942.1"/>
    <property type="molecule type" value="Genomic_DNA"/>
</dbReference>
<dbReference type="GO" id="GO:0003735">
    <property type="term" value="F:structural constituent of ribosome"/>
    <property type="evidence" value="ECO:0007669"/>
    <property type="project" value="UniProtKB-UniRule"/>
</dbReference>
<dbReference type="GO" id="GO:0002181">
    <property type="term" value="P:cytoplasmic translation"/>
    <property type="evidence" value="ECO:0007669"/>
    <property type="project" value="TreeGrafter"/>
</dbReference>
<evidence type="ECO:0000313" key="8">
    <source>
        <dbReference type="Proteomes" id="UP000242141"/>
    </source>
</evidence>
<dbReference type="NCBIfam" id="TIGR03654">
    <property type="entry name" value="L6_bact"/>
    <property type="match status" value="1"/>
</dbReference>
<dbReference type="GO" id="GO:0022625">
    <property type="term" value="C:cytosolic large ribosomal subunit"/>
    <property type="evidence" value="ECO:0007669"/>
    <property type="project" value="UniProtKB-UniRule"/>
</dbReference>
<dbReference type="Proteomes" id="UP000242141">
    <property type="component" value="Unassembled WGS sequence"/>
</dbReference>
<sequence>MSRIGNQKIIIPENVTVEFDGTKMIVKGPLGTLENTFLSPIKIKKVDNRITLERTNENKKTKMLHGTYASLIVGMIEGVTKGFVKELEIVGIGYNATHLQNKLLFSLGYSHKIELKIPEDIKVEVLKPTQLKVSGIDKQKVGQFAAKIRLLKKPEPYGGKGIRYKNEIVVRKAGKSSSK</sequence>
<evidence type="ECO:0000313" key="7">
    <source>
        <dbReference type="EMBL" id="CRX36942.1"/>
    </source>
</evidence>
<dbReference type="InterPro" id="IPR020040">
    <property type="entry name" value="Ribosomal_uL6_a/b-dom"/>
</dbReference>
<dbReference type="InterPro" id="IPR036789">
    <property type="entry name" value="Ribosomal_uL6-like_a/b-dom_sf"/>
</dbReference>
<name>A0A0G7ZLA1_9MOLU</name>
<dbReference type="HAMAP" id="MF_01365_B">
    <property type="entry name" value="Ribosomal_uL6_B"/>
    <property type="match status" value="1"/>
</dbReference>
<comment type="function">
    <text evidence="3 5">This protein binds to the 23S rRNA, and is important in its secondary structure. It is located near the subunit interface in the base of the L7/L12 stalk, and near the tRNA binding site of the peptidyltransferase center.</text>
</comment>
<evidence type="ECO:0000256" key="5">
    <source>
        <dbReference type="RuleBase" id="RU003870"/>
    </source>
</evidence>
<keyword evidence="1 3" id="KW-0689">Ribosomal protein</keyword>
<comment type="subunit">
    <text evidence="3">Part of the 50S ribosomal subunit.</text>
</comment>
<dbReference type="AlphaFoldDB" id="A0A0G7ZLA1"/>
<reference evidence="8" key="1">
    <citation type="submission" date="2015-05" db="EMBL/GenBank/DDBJ databases">
        <authorList>
            <person name="Collingro A."/>
        </authorList>
    </citation>
    <scope>NUCLEOTIDE SEQUENCE [LARGE SCALE GENOMIC DNA]</scope>
    <source>
        <strain evidence="8">Ps</strain>
    </source>
</reference>
<evidence type="ECO:0000256" key="3">
    <source>
        <dbReference type="HAMAP-Rule" id="MF_01365"/>
    </source>
</evidence>
<accession>A0A0G7ZLA1</accession>
<dbReference type="PANTHER" id="PTHR11655">
    <property type="entry name" value="60S/50S RIBOSOMAL PROTEIN L6/L9"/>
    <property type="match status" value="1"/>
</dbReference>
<evidence type="ECO:0000256" key="4">
    <source>
        <dbReference type="RuleBase" id="RU003869"/>
    </source>
</evidence>
<dbReference type="GO" id="GO:0019843">
    <property type="term" value="F:rRNA binding"/>
    <property type="evidence" value="ECO:0007669"/>
    <property type="project" value="UniProtKB-UniRule"/>
</dbReference>
<comment type="similarity">
    <text evidence="3 4">Belongs to the universal ribosomal protein uL6 family.</text>
</comment>
<gene>
    <name evidence="3" type="primary">rplF</name>
    <name evidence="7" type="ORF">HEPPS_01420</name>
</gene>
<protein>
    <recommendedName>
        <fullName evidence="3">Large ribosomal subunit protein uL6</fullName>
    </recommendedName>
</protein>
<evidence type="ECO:0000259" key="6">
    <source>
        <dbReference type="Pfam" id="PF00347"/>
    </source>
</evidence>
<dbReference type="Pfam" id="PF00347">
    <property type="entry name" value="Ribosomal_L6"/>
    <property type="match status" value="2"/>
</dbReference>
<keyword evidence="3 5" id="KW-0694">RNA-binding</keyword>
<dbReference type="PIRSF" id="PIRSF002162">
    <property type="entry name" value="Ribosomal_L6"/>
    <property type="match status" value="1"/>
</dbReference>
<evidence type="ECO:0000256" key="1">
    <source>
        <dbReference type="ARBA" id="ARBA00022980"/>
    </source>
</evidence>
<dbReference type="InterPro" id="IPR019906">
    <property type="entry name" value="Ribosomal_uL6_bac-type"/>
</dbReference>